<evidence type="ECO:0000313" key="2">
    <source>
        <dbReference type="Proteomes" id="UP000236641"/>
    </source>
</evidence>
<dbReference type="EMBL" id="POWF01000003">
    <property type="protein sequence ID" value="PNQ73469.1"/>
    <property type="molecule type" value="Genomic_DNA"/>
</dbReference>
<name>A0A2K1DZL3_9FLAO</name>
<organism evidence="1 2">
    <name type="scientific">Hanstruepera neustonica</name>
    <dbReference type="NCBI Taxonomy" id="1445657"/>
    <lineage>
        <taxon>Bacteria</taxon>
        <taxon>Pseudomonadati</taxon>
        <taxon>Bacteroidota</taxon>
        <taxon>Flavobacteriia</taxon>
        <taxon>Flavobacteriales</taxon>
        <taxon>Flavobacteriaceae</taxon>
        <taxon>Hanstruepera</taxon>
    </lineage>
</organism>
<evidence type="ECO:0008006" key="3">
    <source>
        <dbReference type="Google" id="ProtNLM"/>
    </source>
</evidence>
<accession>A0A2K1DZL3</accession>
<dbReference type="OrthoDB" id="9765926at2"/>
<proteinExistence type="predicted"/>
<dbReference type="InterPro" id="IPR049804">
    <property type="entry name" value="Choice_anch_L"/>
</dbReference>
<comment type="caution">
    <text evidence="1">The sequence shown here is derived from an EMBL/GenBank/DDBJ whole genome shotgun (WGS) entry which is preliminary data.</text>
</comment>
<dbReference type="NCBIfam" id="NF038133">
    <property type="entry name" value="choice_anch_L"/>
    <property type="match status" value="1"/>
</dbReference>
<protein>
    <recommendedName>
        <fullName evidence="3">Ig-like domain-containing protein</fullName>
    </recommendedName>
</protein>
<keyword evidence="2" id="KW-1185">Reference proteome</keyword>
<evidence type="ECO:0000313" key="1">
    <source>
        <dbReference type="EMBL" id="PNQ73469.1"/>
    </source>
</evidence>
<dbReference type="NCBIfam" id="TIGR04131">
    <property type="entry name" value="Bac_Flav_CTERM"/>
    <property type="match status" value="1"/>
</dbReference>
<dbReference type="Proteomes" id="UP000236641">
    <property type="component" value="Unassembled WGS sequence"/>
</dbReference>
<dbReference type="InterPro" id="IPR026341">
    <property type="entry name" value="T9SS_type_B"/>
</dbReference>
<reference evidence="1 2" key="1">
    <citation type="submission" date="2018-01" db="EMBL/GenBank/DDBJ databases">
        <title>The draft genome of Hanstruepera neustonica JCM19743.</title>
        <authorList>
            <person name="He R.-H."/>
            <person name="Du Z.-J."/>
        </authorList>
    </citation>
    <scope>NUCLEOTIDE SEQUENCE [LARGE SCALE GENOMIC DNA]</scope>
    <source>
        <strain evidence="1 2">JCM19743</strain>
    </source>
</reference>
<gene>
    <name evidence="1" type="ORF">C1T31_07385</name>
</gene>
<dbReference type="Pfam" id="PF13585">
    <property type="entry name" value="CHU_C"/>
    <property type="match status" value="1"/>
</dbReference>
<sequence>MFFGFNHHVFGQQISIDNTVSVQDLIQNRLIQGCVEVSNITSNSNGSVNGIGSFGYFERASSNFPFENGILLSSGNANSAGNTTNANTLNDGETNWGTDADLENALGISNTLNATSIEFDFVSVTNQVQFNYILASEEYFANYPCEYSDGFAFLIKEAGTTNPYENVALIPGTSTPVNTNTIHEEIVGFCEASNESYFEGYNLGDTNFNGRTTVLTATAAIQPNVQYHIKLVIADQTDENFDSAVFIEGNSFNATVDLGPDITTCAEDVALSADTENNLATYNWFLNGNLIFGETSPNLLVTSSGSYTVQISIPINNTTCEIEDTIEVTLNSEQSAENISDYEVCDDSSNDGIAIFDLTIKNDEVLNAVPSSNYNISYHYSQSEAENNNNPITTSIQNTSNPQTIFVRIEDIDNGCLAFTTFNLIVNPIPTITEPTQLDVCDDATSDGFTSIDLTIKNDEITNSNPDLLVSYHYSQEDADAGINAVPTPYVNTNQTEQLFIRVVNAITGCMTTTSLVVNVLDTPFINNETQVIDTCEQDGDGFETFDLSTIIDDVLQGTTGVSTSFHTSYEDAQTGDNPISDIENYENTIPNVQTIYIRVIDDNTGCVSISNIELHTNILESGTNIRNFYRCDDASNDGIETFNLENIAENIVNGLENVQINFFETEIDRDNNTNPIDQTIPYEVSDSPHQLFLTVFSNDCTYFSDVSLIIHPAVIIPTLDPVTYCDNDDDGFTAIELATFDSYVSSGITNPNISYFLTQEDADNNENLLPPFYNNISNPQTIFVRIVSNDTNCSDVAPLEIEVLIAPSISEASDIIVCDDNQDGFSVVNLEAKISEIVTDTNGLNISFHTSQSDAENNINAVSSPSAYNTQTQTIYTRIENQDTGCFSLEIFEVYINTTPIFPDISNFRNCESDGDQIADFYFIEKDTEILNGQTGKQVLYFETETDAINRTNEIDKNNAYQNTSNPQIIYVRVENLTDETCFGVSNFNIEVGSLPVYNPPLDVYLCDNISNDGQEEFDLQQVVFDMSQGSTDNLTITFYDSLENAENEQNELPLNYSNQTNPQQIYARIENGTYCHGIAEFGLNVIQVPLVNLASAMEQCDTDYDGSVTFDLTVSEIEVLDIRQDDIVVIYHESLEDVESGINPISNPSNYSNIANPQTVYIKITNTVSNCYVTIPLDLIVNLPPTINDIDNYPICDNDTNSFNLNETLDALIGNQEYVAVSFYSNQTNANNAQNALSENYTYTSNNDTIFIRAVNTQTGCVAIDSFNLIVNPRPNAVTPPDLEACDDDYDGMMVFDLSVQTSIVLGSQNPNLFTVSYFELEEEAMDSVNAIADLNYFAFNEQTLYVRVENNQTGCFNITQFETIIFRKPDVNIPDQTVCLDNLPLVVSAETGFNTDTYQWSTNATASEIEITEIGTYSVTVTSVDGCTTTSTFNVIESEQATIEFTETVDFSNPNNITVTISGIGNYMYILDNGIPQESNVFYNVTLGPHTIEVYDLNGCASAIKEIVIIDTPLFFTPNQDGQNDYWHITGVNQLAGTIVHIYDRYGKLLKTLPHTSVGWDGTYNGSPMPSNDYWFVAKVVKGDIKFEVKGHFALKR</sequence>